<reference evidence="1 2" key="1">
    <citation type="submission" date="2020-08" db="EMBL/GenBank/DDBJ databases">
        <title>Genomic Encyclopedia of Type Strains, Phase IV (KMG-IV): sequencing the most valuable type-strain genomes for metagenomic binning, comparative biology and taxonomic classification.</title>
        <authorList>
            <person name="Goeker M."/>
        </authorList>
    </citation>
    <scope>NUCLEOTIDE SEQUENCE [LARGE SCALE GENOMIC DNA]</scope>
    <source>
        <strain evidence="1 2">DSM 23562</strain>
    </source>
</reference>
<dbReference type="AlphaFoldDB" id="A0A7W9SRI8"/>
<dbReference type="Proteomes" id="UP000520814">
    <property type="component" value="Unassembled WGS sequence"/>
</dbReference>
<proteinExistence type="predicted"/>
<dbReference type="EMBL" id="JACHGW010000002">
    <property type="protein sequence ID" value="MBB6050874.1"/>
    <property type="molecule type" value="Genomic_DNA"/>
</dbReference>
<sequence length="163" mass="18716">MHLNILSDLHQELGERDVPSVDCYTGNHCHPLCEQLVELVAYERNDGSYDVFVCEPVGACLELEAGRVDEHHIFIERIPSLSDFEEVVLRINRQLGPRYEHAVFYQESGSRHVIGQLYTQFQTQGIREMQVQPTKSGGWELLLRRKDFALAEHLQEALLAKSL</sequence>
<protein>
    <submittedName>
        <fullName evidence="1">Uncharacterized protein</fullName>
    </submittedName>
</protein>
<keyword evidence="2" id="KW-1185">Reference proteome</keyword>
<dbReference type="RefSeq" id="WP_184196612.1">
    <property type="nucleotide sequence ID" value="NZ_JACHGW010000002.1"/>
</dbReference>
<evidence type="ECO:0000313" key="1">
    <source>
        <dbReference type="EMBL" id="MBB6050874.1"/>
    </source>
</evidence>
<comment type="caution">
    <text evidence="1">The sequence shown here is derived from an EMBL/GenBank/DDBJ whole genome shotgun (WGS) entry which is preliminary data.</text>
</comment>
<organism evidence="1 2">
    <name type="scientific">Armatimonas rosea</name>
    <dbReference type="NCBI Taxonomy" id="685828"/>
    <lineage>
        <taxon>Bacteria</taxon>
        <taxon>Bacillati</taxon>
        <taxon>Armatimonadota</taxon>
        <taxon>Armatimonadia</taxon>
        <taxon>Armatimonadales</taxon>
        <taxon>Armatimonadaceae</taxon>
        <taxon>Armatimonas</taxon>
    </lineage>
</organism>
<accession>A0A7W9SRI8</accession>
<name>A0A7W9SRI8_ARMRO</name>
<evidence type="ECO:0000313" key="2">
    <source>
        <dbReference type="Proteomes" id="UP000520814"/>
    </source>
</evidence>
<gene>
    <name evidence="1" type="ORF">HNQ39_002665</name>
</gene>